<gene>
    <name evidence="2" type="ORF">AVEN_29424_1</name>
</gene>
<evidence type="ECO:0000313" key="3">
    <source>
        <dbReference type="Proteomes" id="UP000499080"/>
    </source>
</evidence>
<evidence type="ECO:0000313" key="2">
    <source>
        <dbReference type="EMBL" id="GBM09571.1"/>
    </source>
</evidence>
<protein>
    <recommendedName>
        <fullName evidence="1">Peptidase A2 domain-containing protein</fullName>
    </recommendedName>
</protein>
<dbReference type="GO" id="GO:0006508">
    <property type="term" value="P:proteolysis"/>
    <property type="evidence" value="ECO:0007669"/>
    <property type="project" value="InterPro"/>
</dbReference>
<dbReference type="OrthoDB" id="6435602at2759"/>
<dbReference type="AlphaFoldDB" id="A0A4Y2CYM1"/>
<name>A0A4Y2CYM1_ARAVE</name>
<dbReference type="PROSITE" id="PS00141">
    <property type="entry name" value="ASP_PROTEASE"/>
    <property type="match status" value="1"/>
</dbReference>
<reference evidence="2 3" key="1">
    <citation type="journal article" date="2019" name="Sci. Rep.">
        <title>Orb-weaving spider Araneus ventricosus genome elucidates the spidroin gene catalogue.</title>
        <authorList>
            <person name="Kono N."/>
            <person name="Nakamura H."/>
            <person name="Ohtoshi R."/>
            <person name="Moran D.A.P."/>
            <person name="Shinohara A."/>
            <person name="Yoshida Y."/>
            <person name="Fujiwara M."/>
            <person name="Mori M."/>
            <person name="Tomita M."/>
            <person name="Arakawa K."/>
        </authorList>
    </citation>
    <scope>NUCLEOTIDE SEQUENCE [LARGE SCALE GENOMIC DNA]</scope>
</reference>
<dbReference type="PROSITE" id="PS50175">
    <property type="entry name" value="ASP_PROT_RETROV"/>
    <property type="match status" value="1"/>
</dbReference>
<dbReference type="Proteomes" id="UP000499080">
    <property type="component" value="Unassembled WGS sequence"/>
</dbReference>
<accession>A0A4Y2CYM1</accession>
<feature type="domain" description="Peptidase A2" evidence="1">
    <location>
        <begin position="18"/>
        <end position="32"/>
    </location>
</feature>
<keyword evidence="3" id="KW-1185">Reference proteome</keyword>
<sequence>MKDCSEFRLFVLDRRSNLHFLLDSGADVSIIPATSQNKKKTCGQQGGCPSVINYELAFIADDSSVSEIWHANKWNFSKSYGHGFPGFAKREEVFVMKRLAFLPQDTMTARCRIWKSTGEMAEDVHCIVRTRIGVEKRSILWNVGNFSTLESGKKYTYKIKSLAHDKQLMSVNISLTEGLGSEEIICFELNLQDQAIKLSTLQLSLVDISGSRIECNTDEFWLNDPSKSKEFKFFFTKNKLMAMKNLYLHDDILSLHWEWAFSKGEYQKKLRTSNMQVAVLKINFLILKTQITTS</sequence>
<proteinExistence type="predicted"/>
<dbReference type="EMBL" id="BGPR01000272">
    <property type="protein sequence ID" value="GBM09571.1"/>
    <property type="molecule type" value="Genomic_DNA"/>
</dbReference>
<evidence type="ECO:0000259" key="1">
    <source>
        <dbReference type="PROSITE" id="PS50175"/>
    </source>
</evidence>
<comment type="caution">
    <text evidence="2">The sequence shown here is derived from an EMBL/GenBank/DDBJ whole genome shotgun (WGS) entry which is preliminary data.</text>
</comment>
<dbReference type="InterPro" id="IPR001969">
    <property type="entry name" value="Aspartic_peptidase_AS"/>
</dbReference>
<organism evidence="2 3">
    <name type="scientific">Araneus ventricosus</name>
    <name type="common">Orbweaver spider</name>
    <name type="synonym">Epeira ventricosa</name>
    <dbReference type="NCBI Taxonomy" id="182803"/>
    <lineage>
        <taxon>Eukaryota</taxon>
        <taxon>Metazoa</taxon>
        <taxon>Ecdysozoa</taxon>
        <taxon>Arthropoda</taxon>
        <taxon>Chelicerata</taxon>
        <taxon>Arachnida</taxon>
        <taxon>Araneae</taxon>
        <taxon>Araneomorphae</taxon>
        <taxon>Entelegynae</taxon>
        <taxon>Araneoidea</taxon>
        <taxon>Araneidae</taxon>
        <taxon>Araneus</taxon>
    </lineage>
</organism>
<dbReference type="GO" id="GO:0004190">
    <property type="term" value="F:aspartic-type endopeptidase activity"/>
    <property type="evidence" value="ECO:0007669"/>
    <property type="project" value="InterPro"/>
</dbReference>
<dbReference type="InterPro" id="IPR001995">
    <property type="entry name" value="Peptidase_A2_cat"/>
</dbReference>